<evidence type="ECO:0000313" key="1">
    <source>
        <dbReference type="EMBL" id="ALU27677.1"/>
    </source>
</evidence>
<organism evidence="1 2">
    <name type="scientific">Myroides odoratimimus</name>
    <dbReference type="NCBI Taxonomy" id="76832"/>
    <lineage>
        <taxon>Bacteria</taxon>
        <taxon>Pseudomonadati</taxon>
        <taxon>Bacteroidota</taxon>
        <taxon>Flavobacteriia</taxon>
        <taxon>Flavobacteriales</taxon>
        <taxon>Flavobacteriaceae</taxon>
        <taxon>Myroides</taxon>
    </lineage>
</organism>
<dbReference type="EMBL" id="CP013690">
    <property type="protein sequence ID" value="ALU27677.1"/>
    <property type="molecule type" value="Genomic_DNA"/>
</dbReference>
<protein>
    <submittedName>
        <fullName evidence="1">GNAT family acetyltransferase</fullName>
    </submittedName>
</protein>
<dbReference type="PROSITE" id="PS51729">
    <property type="entry name" value="GNAT_YJDJ"/>
    <property type="match status" value="1"/>
</dbReference>
<reference evidence="1 2" key="1">
    <citation type="journal article" date="2016" name="J. Zhejiang Univ. Sci. B">
        <title>Antibiotic resistance mechanisms of Myroides sp.</title>
        <authorList>
            <person name="Hu S."/>
            <person name="Yuan S."/>
            <person name="Qu H."/>
            <person name="Jiang T."/>
            <person name="Zhou Y."/>
            <person name="Wang M."/>
            <person name="Ming D."/>
        </authorList>
    </citation>
    <scope>NUCLEOTIDE SEQUENCE [LARGE SCALE GENOMIC DNA]</scope>
    <source>
        <strain evidence="1 2">PR63039</strain>
    </source>
</reference>
<dbReference type="GeneID" id="66976570"/>
<gene>
    <name evidence="1" type="ORF">AS202_16645</name>
</gene>
<dbReference type="InterPro" id="IPR031165">
    <property type="entry name" value="GNAT_YJDJ"/>
</dbReference>
<dbReference type="Pfam" id="PF14542">
    <property type="entry name" value="Acetyltransf_CG"/>
    <property type="match status" value="1"/>
</dbReference>
<accession>A0A0S7EGY4</accession>
<dbReference type="eggNOG" id="COG2388">
    <property type="taxonomic scope" value="Bacteria"/>
</dbReference>
<sequence length="95" mass="10306">MEIKHEAQETKGAFVAYIDGQRAGDMTYSVAGTDKIIIDHTGVEEAFNGKGVGKAILLEGVIPYVREKNLKVLPLCPFAAAMFKKMHAEIGDVLV</sequence>
<dbReference type="Gene3D" id="3.40.630.30">
    <property type="match status" value="1"/>
</dbReference>
<dbReference type="SUPFAM" id="SSF55729">
    <property type="entry name" value="Acyl-CoA N-acyltransferases (Nat)"/>
    <property type="match status" value="1"/>
</dbReference>
<proteinExistence type="predicted"/>
<evidence type="ECO:0000313" key="2">
    <source>
        <dbReference type="Proteomes" id="UP000069030"/>
    </source>
</evidence>
<dbReference type="AlphaFoldDB" id="A0A0S7EGY4"/>
<dbReference type="Proteomes" id="UP000069030">
    <property type="component" value="Chromosome"/>
</dbReference>
<name>A0A0S7EGY4_9FLAO</name>
<dbReference type="KEGG" id="mod:AS202_16645"/>
<dbReference type="RefSeq" id="WP_006258424.1">
    <property type="nucleotide sequence ID" value="NZ_BCMQ01000048.1"/>
</dbReference>
<dbReference type="InterPro" id="IPR016181">
    <property type="entry name" value="Acyl_CoA_acyltransferase"/>
</dbReference>